<keyword evidence="3" id="KW-1185">Reference proteome</keyword>
<evidence type="ECO:0000256" key="1">
    <source>
        <dbReference type="SAM" id="MobiDB-lite"/>
    </source>
</evidence>
<feature type="compositionally biased region" description="Low complexity" evidence="1">
    <location>
        <begin position="98"/>
        <end position="108"/>
    </location>
</feature>
<reference evidence="3" key="2">
    <citation type="submission" date="2015-01" db="EMBL/GenBank/DDBJ databases">
        <title>Evolutionary Origins and Diversification of the Mycorrhizal Mutualists.</title>
        <authorList>
            <consortium name="DOE Joint Genome Institute"/>
            <consortium name="Mycorrhizal Genomics Consortium"/>
            <person name="Kohler A."/>
            <person name="Kuo A."/>
            <person name="Nagy L.G."/>
            <person name="Floudas D."/>
            <person name="Copeland A."/>
            <person name="Barry K.W."/>
            <person name="Cichocki N."/>
            <person name="Veneault-Fourrey C."/>
            <person name="LaButti K."/>
            <person name="Lindquist E.A."/>
            <person name="Lipzen A."/>
            <person name="Lundell T."/>
            <person name="Morin E."/>
            <person name="Murat C."/>
            <person name="Riley R."/>
            <person name="Ohm R."/>
            <person name="Sun H."/>
            <person name="Tunlid A."/>
            <person name="Henrissat B."/>
            <person name="Grigoriev I.V."/>
            <person name="Hibbett D.S."/>
            <person name="Martin F."/>
        </authorList>
    </citation>
    <scope>NUCLEOTIDE SEQUENCE [LARGE SCALE GENOMIC DNA]</scope>
    <source>
        <strain evidence="3">h7</strain>
    </source>
</reference>
<dbReference type="HOGENOM" id="CLU_1875587_0_0_1"/>
<sequence>MNNEKNNTSTLSLQSKATLVNPIAHSRAAPPPQKDYAAAFGALQSRYGTSGHIPTPKKEPSKKLLQPSKPLQSVPEVLSGSSQASQSTLTPTSTNTEGSASSSSGGSQRSKRSKDTKSFLKSIFKGKNKEKVPE</sequence>
<dbReference type="EMBL" id="KN831776">
    <property type="protein sequence ID" value="KIM43062.1"/>
    <property type="molecule type" value="Genomic_DNA"/>
</dbReference>
<organism evidence="2 3">
    <name type="scientific">Hebeloma cylindrosporum</name>
    <dbReference type="NCBI Taxonomy" id="76867"/>
    <lineage>
        <taxon>Eukaryota</taxon>
        <taxon>Fungi</taxon>
        <taxon>Dikarya</taxon>
        <taxon>Basidiomycota</taxon>
        <taxon>Agaricomycotina</taxon>
        <taxon>Agaricomycetes</taxon>
        <taxon>Agaricomycetidae</taxon>
        <taxon>Agaricales</taxon>
        <taxon>Agaricineae</taxon>
        <taxon>Hymenogastraceae</taxon>
        <taxon>Hebeloma</taxon>
    </lineage>
</organism>
<protein>
    <submittedName>
        <fullName evidence="2">Uncharacterized protein</fullName>
    </submittedName>
</protein>
<evidence type="ECO:0000313" key="2">
    <source>
        <dbReference type="EMBL" id="KIM43062.1"/>
    </source>
</evidence>
<evidence type="ECO:0000313" key="3">
    <source>
        <dbReference type="Proteomes" id="UP000053424"/>
    </source>
</evidence>
<name>A0A0C2YPU8_HEBCY</name>
<feature type="region of interest" description="Disordered" evidence="1">
    <location>
        <begin position="22"/>
        <end position="134"/>
    </location>
</feature>
<reference evidence="2 3" key="1">
    <citation type="submission" date="2014-04" db="EMBL/GenBank/DDBJ databases">
        <authorList>
            <consortium name="DOE Joint Genome Institute"/>
            <person name="Kuo A."/>
            <person name="Gay G."/>
            <person name="Dore J."/>
            <person name="Kohler A."/>
            <person name="Nagy L.G."/>
            <person name="Floudas D."/>
            <person name="Copeland A."/>
            <person name="Barry K.W."/>
            <person name="Cichocki N."/>
            <person name="Veneault-Fourrey C."/>
            <person name="LaButti K."/>
            <person name="Lindquist E.A."/>
            <person name="Lipzen A."/>
            <person name="Lundell T."/>
            <person name="Morin E."/>
            <person name="Murat C."/>
            <person name="Sun H."/>
            <person name="Tunlid A."/>
            <person name="Henrissat B."/>
            <person name="Grigoriev I.V."/>
            <person name="Hibbett D.S."/>
            <person name="Martin F."/>
            <person name="Nordberg H.P."/>
            <person name="Cantor M.N."/>
            <person name="Hua S.X."/>
        </authorList>
    </citation>
    <scope>NUCLEOTIDE SEQUENCE [LARGE SCALE GENOMIC DNA]</scope>
    <source>
        <strain evidence="3">h7</strain>
    </source>
</reference>
<feature type="compositionally biased region" description="Polar residues" evidence="1">
    <location>
        <begin position="79"/>
        <end position="97"/>
    </location>
</feature>
<dbReference type="OrthoDB" id="3063568at2759"/>
<accession>A0A0C2YPU8</accession>
<dbReference type="Proteomes" id="UP000053424">
    <property type="component" value="Unassembled WGS sequence"/>
</dbReference>
<dbReference type="AlphaFoldDB" id="A0A0C2YPU8"/>
<proteinExistence type="predicted"/>
<gene>
    <name evidence="2" type="ORF">M413DRAFT_443871</name>
</gene>